<protein>
    <submittedName>
        <fullName evidence="3">Uncharacterized protein</fullName>
    </submittedName>
</protein>
<dbReference type="EMBL" id="CP158165">
    <property type="protein sequence ID" value="XBV28526.1"/>
    <property type="molecule type" value="Genomic_DNA"/>
</dbReference>
<accession>A0AAU7TPA9</accession>
<keyword evidence="2" id="KW-0812">Transmembrane</keyword>
<evidence type="ECO:0000256" key="1">
    <source>
        <dbReference type="SAM" id="MobiDB-lite"/>
    </source>
</evidence>
<reference evidence="3" key="1">
    <citation type="submission" date="2024-06" db="EMBL/GenBank/DDBJ databases">
        <title>Kribbella sp. strain HUAS MG21 genome sequences.</title>
        <authorList>
            <person name="Mo P."/>
        </authorList>
    </citation>
    <scope>NUCLEOTIDE SEQUENCE</scope>
    <source>
        <strain evidence="3">HUAS MG21</strain>
    </source>
</reference>
<organism evidence="3">
    <name type="scientific">Kribbella sp. HUAS MG21</name>
    <dbReference type="NCBI Taxonomy" id="3160966"/>
    <lineage>
        <taxon>Bacteria</taxon>
        <taxon>Bacillati</taxon>
        <taxon>Actinomycetota</taxon>
        <taxon>Actinomycetes</taxon>
        <taxon>Propionibacteriales</taxon>
        <taxon>Kribbellaceae</taxon>
        <taxon>Kribbella</taxon>
    </lineage>
</organism>
<gene>
    <name evidence="3" type="ORF">ABN611_19260</name>
</gene>
<proteinExistence type="predicted"/>
<sequence>MDAPVSECGFTSPDDVDPAPLAAYRDSAGRHYEAASGLTVRFSPYGDRGEDLAPSAGTGVLDVFVCTNIAVDGAGLLLVDGVLVAAGDGRYQVELPPGPHRVEVQGADASSAEFTLAPGERVAFSSGHGVAVRHEIEFSTELYRVQPGCDPVPRLTGRDANTSSIGCTAALAGLLLLVIGSILSSVVDSPLLQVVFAVAAVVGVIGLIGGCVAAFRTTGRLHKRAAALQVQPVYRTRPAPSVHVGGPVAFPSPFDLRDWSHRRRELGVALVFDLYLYRAVKDAAVAYEGTGEAPALAAAGGLRLWIDGIAAPCDWAVWYYPLPHGRHSFRVEYEGPAGESAEHTFEYDVRNPASPAVVHVPVRVFRIWDAGGGRHLDLPPRIAHRLARRPQHRITKYSKGHPGEDGWSPHRIWPSGA</sequence>
<dbReference type="AlphaFoldDB" id="A0AAU7TPA9"/>
<keyword evidence="2" id="KW-1133">Transmembrane helix</keyword>
<feature type="region of interest" description="Disordered" evidence="1">
    <location>
        <begin position="396"/>
        <end position="417"/>
    </location>
</feature>
<keyword evidence="2" id="KW-0472">Membrane</keyword>
<feature type="transmembrane region" description="Helical" evidence="2">
    <location>
        <begin position="164"/>
        <end position="187"/>
    </location>
</feature>
<dbReference type="RefSeq" id="WP_350281278.1">
    <property type="nucleotide sequence ID" value="NZ_CP158165.1"/>
</dbReference>
<evidence type="ECO:0000313" key="3">
    <source>
        <dbReference type="EMBL" id="XBV28526.1"/>
    </source>
</evidence>
<evidence type="ECO:0000256" key="2">
    <source>
        <dbReference type="SAM" id="Phobius"/>
    </source>
</evidence>
<name>A0AAU7TPA9_9ACTN</name>
<feature type="transmembrane region" description="Helical" evidence="2">
    <location>
        <begin position="193"/>
        <end position="215"/>
    </location>
</feature>